<evidence type="ECO:0000313" key="11">
    <source>
        <dbReference type="Proteomes" id="UP000001887"/>
    </source>
</evidence>
<dbReference type="GO" id="GO:0019301">
    <property type="term" value="P:rhamnose catabolic process"/>
    <property type="evidence" value="ECO:0007669"/>
    <property type="project" value="InterPro"/>
</dbReference>
<keyword evidence="3" id="KW-0547">Nucleotide-binding</keyword>
<dbReference type="InterPro" id="IPR013449">
    <property type="entry name" value="Rhamnulokinase"/>
</dbReference>
<dbReference type="STRING" id="530564.Psta_3010"/>
<dbReference type="AlphaFoldDB" id="D2R9C5"/>
<dbReference type="InterPro" id="IPR043129">
    <property type="entry name" value="ATPase_NBD"/>
</dbReference>
<evidence type="ECO:0000256" key="5">
    <source>
        <dbReference type="ARBA" id="ARBA00022840"/>
    </source>
</evidence>
<dbReference type="OrthoDB" id="9761504at2"/>
<evidence type="ECO:0000256" key="6">
    <source>
        <dbReference type="ARBA" id="ARBA00023157"/>
    </source>
</evidence>
<keyword evidence="2" id="KW-0808">Transferase</keyword>
<dbReference type="InterPro" id="IPR018484">
    <property type="entry name" value="FGGY_N"/>
</dbReference>
<organism evidence="10 11">
    <name type="scientific">Pirellula staleyi (strain ATCC 27377 / DSM 6068 / ICPB 4128)</name>
    <name type="common">Pirella staleyi</name>
    <dbReference type="NCBI Taxonomy" id="530564"/>
    <lineage>
        <taxon>Bacteria</taxon>
        <taxon>Pseudomonadati</taxon>
        <taxon>Planctomycetota</taxon>
        <taxon>Planctomycetia</taxon>
        <taxon>Pirellulales</taxon>
        <taxon>Pirellulaceae</taxon>
        <taxon>Pirellula</taxon>
    </lineage>
</organism>
<dbReference type="HOGENOM" id="CLU_039395_0_1_0"/>
<evidence type="ECO:0000259" key="9">
    <source>
        <dbReference type="Pfam" id="PF02782"/>
    </source>
</evidence>
<dbReference type="Proteomes" id="UP000001887">
    <property type="component" value="Chromosome"/>
</dbReference>
<reference evidence="10 11" key="1">
    <citation type="journal article" date="2009" name="Stand. Genomic Sci.">
        <title>Complete genome sequence of Pirellula staleyi type strain (ATCC 27377).</title>
        <authorList>
            <person name="Clum A."/>
            <person name="Tindall B.J."/>
            <person name="Sikorski J."/>
            <person name="Ivanova N."/>
            <person name="Mavrommatis K."/>
            <person name="Lucas S."/>
            <person name="Glavina del Rio T."/>
            <person name="Nolan M."/>
            <person name="Chen F."/>
            <person name="Tice H."/>
            <person name="Pitluck S."/>
            <person name="Cheng J.F."/>
            <person name="Chertkov O."/>
            <person name="Brettin T."/>
            <person name="Han C."/>
            <person name="Detter J.C."/>
            <person name="Kuske C."/>
            <person name="Bruce D."/>
            <person name="Goodwin L."/>
            <person name="Ovchinikova G."/>
            <person name="Pati A."/>
            <person name="Mikhailova N."/>
            <person name="Chen A."/>
            <person name="Palaniappan K."/>
            <person name="Land M."/>
            <person name="Hauser L."/>
            <person name="Chang Y.J."/>
            <person name="Jeffries C.D."/>
            <person name="Chain P."/>
            <person name="Rohde M."/>
            <person name="Goker M."/>
            <person name="Bristow J."/>
            <person name="Eisen J.A."/>
            <person name="Markowitz V."/>
            <person name="Hugenholtz P."/>
            <person name="Kyrpides N.C."/>
            <person name="Klenk H.P."/>
            <person name="Lapidus A."/>
        </authorList>
    </citation>
    <scope>NUCLEOTIDE SEQUENCE [LARGE SCALE GENOMIC DNA]</scope>
    <source>
        <strain evidence="11">ATCC 27377 / DSM 6068 / ICPB 4128</strain>
    </source>
</reference>
<dbReference type="GO" id="GO:0008993">
    <property type="term" value="F:rhamnulokinase activity"/>
    <property type="evidence" value="ECO:0007669"/>
    <property type="project" value="InterPro"/>
</dbReference>
<sequence>MSQASKVYLAADLGASSGRVVGGIFTGSSLSLEEVYRFDNGGVSAAGKLQWDVLSQWSSMVRGLRAAGAQFQGRVASVGVDTWGVDFGLLGRNDELLGNPYHYRDSRTKGMYDQAFQLVSKEQIFAETGLQFMEFNTVYQLLSMKLSQSPLLDLAEHLLMMPDLFHWLLTGEKGNEYTDASTTQLVSPFARDWSRDLASKLGIPTNIFGKMLQPGTVLGGLRKGVEEDTGLSGVKVVLPGTHDTASAVMAVPAASVPGSKPDWCYISSGTWSLMGVETPEPIVSPRCYQLNFTNEGGIGGTTRLLKNITGLWLVQQCRAQWKQEGHEFGWQELTRRAEEHLPLQSLVNPDDAAFVAPRDMPAAIRDYCSRTGQIVPPTEGAVIRCALESLALRYRMVLAMLEELIGGEIKTIHIVGGGTQNRLLCQMTADACNRRVVAGPVEATAIGNVMMQAVADGGVASIAEAREVIRKSFKVEEYYPKMPWPWNDAYAKFQKLIGG</sequence>
<dbReference type="SUPFAM" id="SSF53067">
    <property type="entry name" value="Actin-like ATPase domain"/>
    <property type="match status" value="2"/>
</dbReference>
<dbReference type="Pfam" id="PF02782">
    <property type="entry name" value="FGGY_C"/>
    <property type="match status" value="1"/>
</dbReference>
<comment type="similarity">
    <text evidence="1">Belongs to the FGGY kinase family.</text>
</comment>
<keyword evidence="7" id="KW-0684">Rhamnose metabolism</keyword>
<dbReference type="Gene3D" id="3.30.420.40">
    <property type="match status" value="2"/>
</dbReference>
<evidence type="ECO:0000259" key="8">
    <source>
        <dbReference type="Pfam" id="PF00370"/>
    </source>
</evidence>
<dbReference type="GO" id="GO:0006071">
    <property type="term" value="P:glycerol metabolic process"/>
    <property type="evidence" value="ECO:0007669"/>
    <property type="project" value="TreeGrafter"/>
</dbReference>
<feature type="domain" description="Carbohydrate kinase FGGY C-terminal" evidence="9">
    <location>
        <begin position="264"/>
        <end position="455"/>
    </location>
</feature>
<evidence type="ECO:0000256" key="2">
    <source>
        <dbReference type="ARBA" id="ARBA00022679"/>
    </source>
</evidence>
<keyword evidence="11" id="KW-1185">Reference proteome</keyword>
<dbReference type="CDD" id="cd07771">
    <property type="entry name" value="ASKHA_NBD_FGGY_RhaB-like"/>
    <property type="match status" value="1"/>
</dbReference>
<dbReference type="PANTHER" id="PTHR10196">
    <property type="entry name" value="SUGAR KINASE"/>
    <property type="match status" value="1"/>
</dbReference>
<keyword evidence="6" id="KW-1015">Disulfide bond</keyword>
<accession>D2R9C5</accession>
<dbReference type="InterPro" id="IPR018485">
    <property type="entry name" value="FGGY_C"/>
</dbReference>
<evidence type="ECO:0000256" key="4">
    <source>
        <dbReference type="ARBA" id="ARBA00022777"/>
    </source>
</evidence>
<name>D2R9C5_PIRSD</name>
<keyword evidence="5" id="KW-0067">ATP-binding</keyword>
<evidence type="ECO:0000256" key="7">
    <source>
        <dbReference type="ARBA" id="ARBA00023308"/>
    </source>
</evidence>
<dbReference type="GO" id="GO:0004370">
    <property type="term" value="F:glycerol kinase activity"/>
    <property type="evidence" value="ECO:0007669"/>
    <property type="project" value="TreeGrafter"/>
</dbReference>
<dbReference type="PANTHER" id="PTHR10196:SF93">
    <property type="entry name" value="L-RHAMNULOKINASE"/>
    <property type="match status" value="1"/>
</dbReference>
<dbReference type="EMBL" id="CP001848">
    <property type="protein sequence ID" value="ADB17675.1"/>
    <property type="molecule type" value="Genomic_DNA"/>
</dbReference>
<gene>
    <name evidence="10" type="ordered locus">Psta_3010</name>
</gene>
<dbReference type="GO" id="GO:0005829">
    <property type="term" value="C:cytosol"/>
    <property type="evidence" value="ECO:0007669"/>
    <property type="project" value="TreeGrafter"/>
</dbReference>
<dbReference type="KEGG" id="psl:Psta_3010"/>
<dbReference type="InterPro" id="IPR000577">
    <property type="entry name" value="Carb_kinase_FGGY"/>
</dbReference>
<dbReference type="PIRSF" id="PIRSF000538">
    <property type="entry name" value="GlpK"/>
    <property type="match status" value="1"/>
</dbReference>
<proteinExistence type="inferred from homology"/>
<evidence type="ECO:0000256" key="1">
    <source>
        <dbReference type="ARBA" id="ARBA00009156"/>
    </source>
</evidence>
<keyword evidence="4 10" id="KW-0418">Kinase</keyword>
<dbReference type="eggNOG" id="COG1070">
    <property type="taxonomic scope" value="Bacteria"/>
</dbReference>
<evidence type="ECO:0000313" key="10">
    <source>
        <dbReference type="EMBL" id="ADB17675.1"/>
    </source>
</evidence>
<dbReference type="GO" id="GO:0005524">
    <property type="term" value="F:ATP binding"/>
    <property type="evidence" value="ECO:0007669"/>
    <property type="project" value="UniProtKB-KW"/>
</dbReference>
<evidence type="ECO:0000256" key="3">
    <source>
        <dbReference type="ARBA" id="ARBA00022741"/>
    </source>
</evidence>
<dbReference type="Pfam" id="PF00370">
    <property type="entry name" value="FGGY_N"/>
    <property type="match status" value="1"/>
</dbReference>
<protein>
    <submittedName>
        <fullName evidence="10">Carbohydrate kinase FGGY</fullName>
    </submittedName>
</protein>
<feature type="domain" description="Carbohydrate kinase FGGY N-terminal" evidence="8">
    <location>
        <begin position="42"/>
        <end position="249"/>
    </location>
</feature>